<evidence type="ECO:0000256" key="4">
    <source>
        <dbReference type="ARBA" id="ARBA00023136"/>
    </source>
</evidence>
<dbReference type="InterPro" id="IPR050578">
    <property type="entry name" value="MARVEL-CKLF_proteins"/>
</dbReference>
<gene>
    <name evidence="10" type="primary">plp2b</name>
</gene>
<feature type="transmembrane region" description="Helical" evidence="8">
    <location>
        <begin position="165"/>
        <end position="185"/>
    </location>
</feature>
<dbReference type="AlphaFoldDB" id="A0A669DPA4"/>
<feature type="transmembrane region" description="Helical" evidence="8">
    <location>
        <begin position="25"/>
        <end position="43"/>
    </location>
</feature>
<sequence>MADTTASFSPSCVERLKSYVNTPKGFTLAAEILVSFIIIICYASSWCGGFTTVPISEMTFSTIFFIIFMMDLDKQFLGVNWVWTDMFRAVVGAVLYIITSLVNLIGGSKDGACMAGAVLGLFAGLIFAYDTYTIYLQIQSTRQHPAAPTGEKNTVFINAFKTRSWLYLICAIFSNVLTVFVFNRWQSLNVLRQKYFCQEQKNQKQSFGQRLTEERVREEDGQ</sequence>
<dbReference type="GeneTree" id="ENSGT00940000158528"/>
<keyword evidence="11" id="KW-1185">Reference proteome</keyword>
<evidence type="ECO:0000256" key="2">
    <source>
        <dbReference type="ARBA" id="ARBA00022692"/>
    </source>
</evidence>
<dbReference type="PANTHER" id="PTHR22776">
    <property type="entry name" value="MARVEL-CONTAINING POTENTIAL LIPID RAFT-ASSOCIATED PROTEIN"/>
    <property type="match status" value="1"/>
</dbReference>
<keyword evidence="4 7" id="KW-0472">Membrane</keyword>
<dbReference type="Proteomes" id="UP000005207">
    <property type="component" value="Linkage group LG20"/>
</dbReference>
<feature type="transmembrane region" description="Helical" evidence="8">
    <location>
        <begin position="86"/>
        <end position="105"/>
    </location>
</feature>
<dbReference type="PANTHER" id="PTHR22776:SF4">
    <property type="entry name" value="PROTEOLIPID PROTEIN 2"/>
    <property type="match status" value="1"/>
</dbReference>
<dbReference type="FunCoup" id="A0A669DPA4">
    <property type="interactions" value="601"/>
</dbReference>
<dbReference type="Ensembl" id="ENSONIT00000057786.1">
    <property type="protein sequence ID" value="ENSONIP00000060251.1"/>
    <property type="gene ID" value="ENSONIG00000016820.2"/>
</dbReference>
<keyword evidence="2 7" id="KW-0812">Transmembrane</keyword>
<evidence type="ECO:0000256" key="3">
    <source>
        <dbReference type="ARBA" id="ARBA00022989"/>
    </source>
</evidence>
<protein>
    <recommendedName>
        <fullName evidence="6">Proteolipid protein 2</fullName>
    </recommendedName>
</protein>
<reference evidence="10" key="3">
    <citation type="submission" date="2025-09" db="UniProtKB">
        <authorList>
            <consortium name="Ensembl"/>
        </authorList>
    </citation>
    <scope>IDENTIFICATION</scope>
</reference>
<dbReference type="InParanoid" id="A0A669DPA4"/>
<accession>A0A669DPA4</accession>
<dbReference type="PROSITE" id="PS51225">
    <property type="entry name" value="MARVEL"/>
    <property type="match status" value="1"/>
</dbReference>
<reference evidence="11" key="1">
    <citation type="submission" date="2012-01" db="EMBL/GenBank/DDBJ databases">
        <title>The Genome Sequence of Oreochromis niloticus (Nile Tilapia).</title>
        <authorList>
            <consortium name="Broad Institute Genome Assembly Team"/>
            <consortium name="Broad Institute Sequencing Platform"/>
            <person name="Di Palma F."/>
            <person name="Johnson J."/>
            <person name="Lander E.S."/>
            <person name="Lindblad-Toh K."/>
        </authorList>
    </citation>
    <scope>NUCLEOTIDE SEQUENCE [LARGE SCALE GENOMIC DNA]</scope>
</reference>
<feature type="transmembrane region" description="Helical" evidence="8">
    <location>
        <begin position="50"/>
        <end position="70"/>
    </location>
</feature>
<evidence type="ECO:0000259" key="9">
    <source>
        <dbReference type="PROSITE" id="PS51225"/>
    </source>
</evidence>
<evidence type="ECO:0000313" key="10">
    <source>
        <dbReference type="Ensembl" id="ENSONIP00000060251.1"/>
    </source>
</evidence>
<keyword evidence="3 8" id="KW-1133">Transmembrane helix</keyword>
<evidence type="ECO:0000313" key="11">
    <source>
        <dbReference type="Proteomes" id="UP000005207"/>
    </source>
</evidence>
<organism evidence="10 11">
    <name type="scientific">Oreochromis niloticus</name>
    <name type="common">Nile tilapia</name>
    <name type="synonym">Tilapia nilotica</name>
    <dbReference type="NCBI Taxonomy" id="8128"/>
    <lineage>
        <taxon>Eukaryota</taxon>
        <taxon>Metazoa</taxon>
        <taxon>Chordata</taxon>
        <taxon>Craniata</taxon>
        <taxon>Vertebrata</taxon>
        <taxon>Euteleostomi</taxon>
        <taxon>Actinopterygii</taxon>
        <taxon>Neopterygii</taxon>
        <taxon>Teleostei</taxon>
        <taxon>Neoteleostei</taxon>
        <taxon>Acanthomorphata</taxon>
        <taxon>Ovalentaria</taxon>
        <taxon>Cichlomorphae</taxon>
        <taxon>Cichliformes</taxon>
        <taxon>Cichlidae</taxon>
        <taxon>African cichlids</taxon>
        <taxon>Pseudocrenilabrinae</taxon>
        <taxon>Oreochromini</taxon>
        <taxon>Oreochromis</taxon>
    </lineage>
</organism>
<evidence type="ECO:0000256" key="6">
    <source>
        <dbReference type="ARBA" id="ARBA00039459"/>
    </source>
</evidence>
<evidence type="ECO:0000256" key="7">
    <source>
        <dbReference type="PROSITE-ProRule" id="PRU00581"/>
    </source>
</evidence>
<comment type="function">
    <text evidence="5">May play a role in cell differentiation in the intestinal epithelium.</text>
</comment>
<proteinExistence type="predicted"/>
<reference evidence="10" key="2">
    <citation type="submission" date="2025-08" db="UniProtKB">
        <authorList>
            <consortium name="Ensembl"/>
        </authorList>
    </citation>
    <scope>IDENTIFICATION</scope>
</reference>
<evidence type="ECO:0000256" key="5">
    <source>
        <dbReference type="ARBA" id="ARBA00037152"/>
    </source>
</evidence>
<dbReference type="InterPro" id="IPR008253">
    <property type="entry name" value="Marvel"/>
</dbReference>
<comment type="subcellular location">
    <subcellularLocation>
        <location evidence="1">Membrane</location>
        <topology evidence="1">Multi-pass membrane protein</topology>
    </subcellularLocation>
</comment>
<feature type="transmembrane region" description="Helical" evidence="8">
    <location>
        <begin position="112"/>
        <end position="129"/>
    </location>
</feature>
<evidence type="ECO:0000256" key="8">
    <source>
        <dbReference type="SAM" id="Phobius"/>
    </source>
</evidence>
<dbReference type="GO" id="GO:0016020">
    <property type="term" value="C:membrane"/>
    <property type="evidence" value="ECO:0007669"/>
    <property type="project" value="UniProtKB-SubCell"/>
</dbReference>
<evidence type="ECO:0000256" key="1">
    <source>
        <dbReference type="ARBA" id="ARBA00004141"/>
    </source>
</evidence>
<name>A0A669DPA4_ORENI</name>
<feature type="domain" description="MARVEL" evidence="9">
    <location>
        <begin position="19"/>
        <end position="139"/>
    </location>
</feature>